<dbReference type="Pfam" id="PF00015">
    <property type="entry name" value="MCPsignal"/>
    <property type="match status" value="1"/>
</dbReference>
<organism evidence="12 13">
    <name type="scientific">Photobacterium gaetbulicola Gung47</name>
    <dbReference type="NCBI Taxonomy" id="658445"/>
    <lineage>
        <taxon>Bacteria</taxon>
        <taxon>Pseudomonadati</taxon>
        <taxon>Pseudomonadota</taxon>
        <taxon>Gammaproteobacteria</taxon>
        <taxon>Vibrionales</taxon>
        <taxon>Vibrionaceae</taxon>
        <taxon>Photobacterium</taxon>
    </lineage>
</organism>
<dbReference type="PROSITE" id="PS50885">
    <property type="entry name" value="HAMP"/>
    <property type="match status" value="1"/>
</dbReference>
<evidence type="ECO:0000256" key="6">
    <source>
        <dbReference type="ARBA" id="ARBA00023224"/>
    </source>
</evidence>
<evidence type="ECO:0000313" key="13">
    <source>
        <dbReference type="Proteomes" id="UP000032303"/>
    </source>
</evidence>
<dbReference type="PANTHER" id="PTHR32089:SF119">
    <property type="entry name" value="METHYL-ACCEPTING CHEMOTAXIS PROTEIN CTPL"/>
    <property type="match status" value="1"/>
</dbReference>
<reference evidence="12 13" key="1">
    <citation type="submission" date="2013-05" db="EMBL/GenBank/DDBJ databases">
        <title>Complete genome sequence of the lipase-producing bacterium Photobacterium gaetbulicola Gung47.</title>
        <authorList>
            <person name="Kim Y.-O."/>
        </authorList>
    </citation>
    <scope>NUCLEOTIDE SEQUENCE [LARGE SCALE GENOMIC DNA]</scope>
    <source>
        <strain evidence="12 13">Gung47</strain>
    </source>
</reference>
<dbReference type="CDD" id="cd06225">
    <property type="entry name" value="HAMP"/>
    <property type="match status" value="1"/>
</dbReference>
<evidence type="ECO:0000256" key="7">
    <source>
        <dbReference type="ARBA" id="ARBA00029447"/>
    </source>
</evidence>
<dbReference type="Pfam" id="PF08269">
    <property type="entry name" value="dCache_2"/>
    <property type="match status" value="1"/>
</dbReference>
<feature type="domain" description="Methyl-accepting transducer" evidence="10">
    <location>
        <begin position="275"/>
        <end position="511"/>
    </location>
</feature>
<gene>
    <name evidence="12" type="ORF">H744_2c2999</name>
</gene>
<dbReference type="SMART" id="SM00283">
    <property type="entry name" value="MA"/>
    <property type="match status" value="1"/>
</dbReference>
<evidence type="ECO:0000313" key="12">
    <source>
        <dbReference type="EMBL" id="AJR09650.1"/>
    </source>
</evidence>
<dbReference type="Proteomes" id="UP000032303">
    <property type="component" value="Chromosome 2"/>
</dbReference>
<dbReference type="STRING" id="658445.H744_2c2999"/>
<keyword evidence="4 9" id="KW-1133">Transmembrane helix</keyword>
<sequence length="547" mass="59432">MAAFPLLRKVSIGKRLYLLSFIVTLLTLLPLALFIANYQTNILEQKRLKTRHLVESAHSLLGYYHSLEQQGTLTQAQAKQHAIDALATLRYEQKDYFWINDMVPTMVMHPFKPALNGQRLDTLTDPNGTALFVEMANIVRQQGQGFVDYYWEKPGFSTPIEKISFVKGFAPWGWIVGSGIYVDDVKALLLSEFQQFSVYLLSALALSAVLAWVITRSITIPCQETARAMHDIAKGEGDLTQRLPCQGDDELSQLARSFNTFSGHLSDMLRDIAPASDQISAAASQLNSVATQTAGSANQAYRGIDSVAAAMNQLHTNNQDIAQSAQQAADAADQAQQYSTNSIAVVSNSAKEMHALLTLLDEANHSAHALDSDSQTIGSVLDVIRGIAEQTNLLALNAAIEAARAGEQGRGFAVVADEVRTLANRTQSSTNEIEAIIASLQDKAGSVSRALVKTRQQSSSTAEHADEVAQTLSAIGQQITTILTLNQHIAEASDQQSQAAEAINQTLHQLTEHSHQTAEHGSHIAAASTQLLANGESLERHISHFKI</sequence>
<dbReference type="EMBL" id="CP005974">
    <property type="protein sequence ID" value="AJR09650.1"/>
    <property type="molecule type" value="Genomic_DNA"/>
</dbReference>
<dbReference type="HOGENOM" id="CLU_000445_107_21_6"/>
<evidence type="ECO:0000259" key="10">
    <source>
        <dbReference type="PROSITE" id="PS50111"/>
    </source>
</evidence>
<evidence type="ECO:0000259" key="11">
    <source>
        <dbReference type="PROSITE" id="PS50885"/>
    </source>
</evidence>
<dbReference type="InterPro" id="IPR033480">
    <property type="entry name" value="sCache_2"/>
</dbReference>
<name>A0A0C5X2S8_9GAMM</name>
<dbReference type="GO" id="GO:0005886">
    <property type="term" value="C:plasma membrane"/>
    <property type="evidence" value="ECO:0007669"/>
    <property type="project" value="UniProtKB-SubCell"/>
</dbReference>
<keyword evidence="13" id="KW-1185">Reference proteome</keyword>
<dbReference type="SUPFAM" id="SSF58104">
    <property type="entry name" value="Methyl-accepting chemotaxis protein (MCP) signaling domain"/>
    <property type="match status" value="1"/>
</dbReference>
<evidence type="ECO:0000256" key="5">
    <source>
        <dbReference type="ARBA" id="ARBA00023136"/>
    </source>
</evidence>
<dbReference type="PANTHER" id="PTHR32089">
    <property type="entry name" value="METHYL-ACCEPTING CHEMOTAXIS PROTEIN MCPB"/>
    <property type="match status" value="1"/>
</dbReference>
<feature type="transmembrane region" description="Helical" evidence="9">
    <location>
        <begin position="196"/>
        <end position="214"/>
    </location>
</feature>
<keyword evidence="6 8" id="KW-0807">Transducer</keyword>
<dbReference type="PROSITE" id="PS50111">
    <property type="entry name" value="CHEMOTAXIS_TRANSDUC_2"/>
    <property type="match status" value="1"/>
</dbReference>
<comment type="subcellular location">
    <subcellularLocation>
        <location evidence="1">Cell membrane</location>
        <topology evidence="1">Multi-pass membrane protein</topology>
    </subcellularLocation>
</comment>
<protein>
    <submittedName>
        <fullName evidence="12">Putative methyl-accepting chemotaxis protein</fullName>
    </submittedName>
</protein>
<dbReference type="OrthoDB" id="2489132at2"/>
<dbReference type="GO" id="GO:0006935">
    <property type="term" value="P:chemotaxis"/>
    <property type="evidence" value="ECO:0007669"/>
    <property type="project" value="InterPro"/>
</dbReference>
<dbReference type="PRINTS" id="PR00260">
    <property type="entry name" value="CHEMTRNSDUCR"/>
</dbReference>
<evidence type="ECO:0000256" key="1">
    <source>
        <dbReference type="ARBA" id="ARBA00004651"/>
    </source>
</evidence>
<dbReference type="Gene3D" id="1.10.287.950">
    <property type="entry name" value="Methyl-accepting chemotaxis protein"/>
    <property type="match status" value="1"/>
</dbReference>
<evidence type="ECO:0000256" key="8">
    <source>
        <dbReference type="PROSITE-ProRule" id="PRU00284"/>
    </source>
</evidence>
<dbReference type="InterPro" id="IPR003660">
    <property type="entry name" value="HAMP_dom"/>
</dbReference>
<dbReference type="Gene3D" id="3.30.450.20">
    <property type="entry name" value="PAS domain"/>
    <property type="match status" value="1"/>
</dbReference>
<dbReference type="CDD" id="cd11386">
    <property type="entry name" value="MCP_signal"/>
    <property type="match status" value="1"/>
</dbReference>
<dbReference type="PATRIC" id="fig|658445.3.peg.5056"/>
<dbReference type="SMART" id="SM00304">
    <property type="entry name" value="HAMP"/>
    <property type="match status" value="1"/>
</dbReference>
<evidence type="ECO:0000256" key="3">
    <source>
        <dbReference type="ARBA" id="ARBA00022692"/>
    </source>
</evidence>
<evidence type="ECO:0000256" key="2">
    <source>
        <dbReference type="ARBA" id="ARBA00022475"/>
    </source>
</evidence>
<dbReference type="InterPro" id="IPR004089">
    <property type="entry name" value="MCPsignal_dom"/>
</dbReference>
<keyword evidence="3 9" id="KW-0812">Transmembrane</keyword>
<dbReference type="KEGG" id="pgb:H744_2c2999"/>
<dbReference type="SMART" id="SM01049">
    <property type="entry name" value="Cache_2"/>
    <property type="match status" value="1"/>
</dbReference>
<evidence type="ECO:0000256" key="9">
    <source>
        <dbReference type="SAM" id="Phobius"/>
    </source>
</evidence>
<feature type="domain" description="HAMP" evidence="11">
    <location>
        <begin position="216"/>
        <end position="270"/>
    </location>
</feature>
<keyword evidence="5 9" id="KW-0472">Membrane</keyword>
<feature type="transmembrane region" description="Helical" evidence="9">
    <location>
        <begin position="16"/>
        <end position="38"/>
    </location>
</feature>
<dbReference type="AlphaFoldDB" id="A0A0C5X2S8"/>
<comment type="similarity">
    <text evidence="7">Belongs to the methyl-accepting chemotaxis (MCP) protein family.</text>
</comment>
<dbReference type="InterPro" id="IPR004010">
    <property type="entry name" value="Double_Cache_2"/>
</dbReference>
<dbReference type="FunFam" id="1.10.287.950:FF:000001">
    <property type="entry name" value="Methyl-accepting chemotaxis sensory transducer"/>
    <property type="match status" value="1"/>
</dbReference>
<dbReference type="InterPro" id="IPR004090">
    <property type="entry name" value="Chemotax_Me-accpt_rcpt"/>
</dbReference>
<dbReference type="GO" id="GO:0007165">
    <property type="term" value="P:signal transduction"/>
    <property type="evidence" value="ECO:0007669"/>
    <property type="project" value="UniProtKB-KW"/>
</dbReference>
<dbReference type="Pfam" id="PF00672">
    <property type="entry name" value="HAMP"/>
    <property type="match status" value="1"/>
</dbReference>
<evidence type="ECO:0000256" key="4">
    <source>
        <dbReference type="ARBA" id="ARBA00022989"/>
    </source>
</evidence>
<keyword evidence="2" id="KW-1003">Cell membrane</keyword>
<dbReference type="GO" id="GO:0004888">
    <property type="term" value="F:transmembrane signaling receptor activity"/>
    <property type="evidence" value="ECO:0007669"/>
    <property type="project" value="InterPro"/>
</dbReference>
<proteinExistence type="inferred from homology"/>
<accession>A0A0C5X2S8</accession>